<evidence type="ECO:0000313" key="3">
    <source>
        <dbReference type="Proteomes" id="UP001153269"/>
    </source>
</evidence>
<reference evidence="2" key="1">
    <citation type="submission" date="2020-03" db="EMBL/GenBank/DDBJ databases">
        <authorList>
            <person name="Weist P."/>
        </authorList>
    </citation>
    <scope>NUCLEOTIDE SEQUENCE</scope>
</reference>
<protein>
    <submittedName>
        <fullName evidence="2">Uncharacterized protein</fullName>
    </submittedName>
</protein>
<dbReference type="EMBL" id="CADEAL010003323">
    <property type="protein sequence ID" value="CAB1444201.1"/>
    <property type="molecule type" value="Genomic_DNA"/>
</dbReference>
<accession>A0A9N7V7H0</accession>
<sequence length="78" mass="8723">MGPERIVVSSYTLSGEFKESTSLYSCISNSGNYAILTDGYWIHTCCQRQEDIESEGDEDEASKGEKQTVGSRTERPHQ</sequence>
<dbReference type="AlphaFoldDB" id="A0A9N7V7H0"/>
<gene>
    <name evidence="2" type="ORF">PLEPLA_LOCUS31917</name>
</gene>
<feature type="compositionally biased region" description="Basic and acidic residues" evidence="1">
    <location>
        <begin position="61"/>
        <end position="78"/>
    </location>
</feature>
<name>A0A9N7V7H0_PLEPL</name>
<dbReference type="Proteomes" id="UP001153269">
    <property type="component" value="Unassembled WGS sequence"/>
</dbReference>
<feature type="region of interest" description="Disordered" evidence="1">
    <location>
        <begin position="51"/>
        <end position="78"/>
    </location>
</feature>
<evidence type="ECO:0000256" key="1">
    <source>
        <dbReference type="SAM" id="MobiDB-lite"/>
    </source>
</evidence>
<organism evidence="2 3">
    <name type="scientific">Pleuronectes platessa</name>
    <name type="common">European plaice</name>
    <dbReference type="NCBI Taxonomy" id="8262"/>
    <lineage>
        <taxon>Eukaryota</taxon>
        <taxon>Metazoa</taxon>
        <taxon>Chordata</taxon>
        <taxon>Craniata</taxon>
        <taxon>Vertebrata</taxon>
        <taxon>Euteleostomi</taxon>
        <taxon>Actinopterygii</taxon>
        <taxon>Neopterygii</taxon>
        <taxon>Teleostei</taxon>
        <taxon>Neoteleostei</taxon>
        <taxon>Acanthomorphata</taxon>
        <taxon>Carangaria</taxon>
        <taxon>Pleuronectiformes</taxon>
        <taxon>Pleuronectoidei</taxon>
        <taxon>Pleuronectidae</taxon>
        <taxon>Pleuronectes</taxon>
    </lineage>
</organism>
<comment type="caution">
    <text evidence="2">The sequence shown here is derived from an EMBL/GenBank/DDBJ whole genome shotgun (WGS) entry which is preliminary data.</text>
</comment>
<proteinExistence type="predicted"/>
<evidence type="ECO:0000313" key="2">
    <source>
        <dbReference type="EMBL" id="CAB1444201.1"/>
    </source>
</evidence>
<keyword evidence="3" id="KW-1185">Reference proteome</keyword>